<dbReference type="InterPro" id="IPR011029">
    <property type="entry name" value="DEATH-like_dom_sf"/>
</dbReference>
<dbReference type="GO" id="GO:0006915">
    <property type="term" value="P:apoptotic process"/>
    <property type="evidence" value="ECO:0007669"/>
    <property type="project" value="UniProtKB-KW"/>
</dbReference>
<dbReference type="AlphaFoldDB" id="A0A8W8NLV0"/>
<organism evidence="3 4">
    <name type="scientific">Magallana gigas</name>
    <name type="common">Pacific oyster</name>
    <name type="synonym">Crassostrea gigas</name>
    <dbReference type="NCBI Taxonomy" id="29159"/>
    <lineage>
        <taxon>Eukaryota</taxon>
        <taxon>Metazoa</taxon>
        <taxon>Spiralia</taxon>
        <taxon>Lophotrochozoa</taxon>
        <taxon>Mollusca</taxon>
        <taxon>Bivalvia</taxon>
        <taxon>Autobranchia</taxon>
        <taxon>Pteriomorphia</taxon>
        <taxon>Ostreida</taxon>
        <taxon>Ostreoidea</taxon>
        <taxon>Ostreidae</taxon>
        <taxon>Magallana</taxon>
    </lineage>
</organism>
<dbReference type="EnsemblMetazoa" id="G6811.1">
    <property type="protein sequence ID" value="G6811.1:cds"/>
    <property type="gene ID" value="G6811"/>
</dbReference>
<dbReference type="PROSITE" id="PS50168">
    <property type="entry name" value="DED"/>
    <property type="match status" value="1"/>
</dbReference>
<name>A0A8W8NLV0_MAGGI</name>
<dbReference type="PANTHER" id="PTHR48169:SF7">
    <property type="entry name" value="CASPASE 10"/>
    <property type="match status" value="1"/>
</dbReference>
<protein>
    <recommendedName>
        <fullName evidence="2">DED domain-containing protein</fullName>
    </recommendedName>
</protein>
<keyword evidence="4" id="KW-1185">Reference proteome</keyword>
<keyword evidence="1" id="KW-0053">Apoptosis</keyword>
<feature type="domain" description="DED" evidence="2">
    <location>
        <begin position="14"/>
        <end position="92"/>
    </location>
</feature>
<dbReference type="Gene3D" id="1.10.533.10">
    <property type="entry name" value="Death Domain, Fas"/>
    <property type="match status" value="1"/>
</dbReference>
<sequence length="92" mass="10601">MADRQIGCNPVISKFARLLLNISLHLTPEDLSNIKLVLEVDGVLKRKTLDSLLNTADLFRLLYSRKIVQEDNLNLLTEILKQIHRYDCVKLI</sequence>
<dbReference type="InterPro" id="IPR001875">
    <property type="entry name" value="DED_dom"/>
</dbReference>
<proteinExistence type="predicted"/>
<evidence type="ECO:0000313" key="3">
    <source>
        <dbReference type="EnsemblMetazoa" id="G6811.1:cds"/>
    </source>
</evidence>
<evidence type="ECO:0000256" key="1">
    <source>
        <dbReference type="ARBA" id="ARBA00022703"/>
    </source>
</evidence>
<evidence type="ECO:0000313" key="4">
    <source>
        <dbReference type="Proteomes" id="UP000005408"/>
    </source>
</evidence>
<accession>A0A8W8NLV0</accession>
<dbReference type="GO" id="GO:0042981">
    <property type="term" value="P:regulation of apoptotic process"/>
    <property type="evidence" value="ECO:0007669"/>
    <property type="project" value="InterPro"/>
</dbReference>
<evidence type="ECO:0000259" key="2">
    <source>
        <dbReference type="PROSITE" id="PS50168"/>
    </source>
</evidence>
<dbReference type="Pfam" id="PF01335">
    <property type="entry name" value="DED"/>
    <property type="match status" value="1"/>
</dbReference>
<dbReference type="SUPFAM" id="SSF47986">
    <property type="entry name" value="DEATH domain"/>
    <property type="match status" value="1"/>
</dbReference>
<reference evidence="3" key="1">
    <citation type="submission" date="2022-08" db="UniProtKB">
        <authorList>
            <consortium name="EnsemblMetazoa"/>
        </authorList>
    </citation>
    <scope>IDENTIFICATION</scope>
    <source>
        <strain evidence="3">05x7-T-G4-1.051#20</strain>
    </source>
</reference>
<dbReference type="Proteomes" id="UP000005408">
    <property type="component" value="Unassembled WGS sequence"/>
</dbReference>
<dbReference type="PANTHER" id="PTHR48169">
    <property type="entry name" value="DED DOMAIN-CONTAINING PROTEIN"/>
    <property type="match status" value="1"/>
</dbReference>